<feature type="domain" description="DNA methylase N-4/N-6" evidence="4">
    <location>
        <begin position="151"/>
        <end position="213"/>
    </location>
</feature>
<comment type="similarity">
    <text evidence="1">Belongs to the N(4)/N(6)-methyltransferase family.</text>
</comment>
<organism evidence="5 6">
    <name type="scientific">Mycobacterium phage Webster2</name>
    <dbReference type="NCBI Taxonomy" id="2759451"/>
    <lineage>
        <taxon>Viruses</taxon>
        <taxon>Duplodnaviria</taxon>
        <taxon>Heunggongvirae</taxon>
        <taxon>Uroviricota</taxon>
        <taxon>Caudoviricetes</taxon>
        <taxon>Gilesvirus</taxon>
        <taxon>Gilesvirus giles</taxon>
    </lineage>
</organism>
<dbReference type="InterPro" id="IPR001091">
    <property type="entry name" value="RM_Methyltransferase"/>
</dbReference>
<evidence type="ECO:0000259" key="4">
    <source>
        <dbReference type="Pfam" id="PF01555"/>
    </source>
</evidence>
<dbReference type="SUPFAM" id="SSF53335">
    <property type="entry name" value="S-adenosyl-L-methionine-dependent methyltransferases"/>
    <property type="match status" value="1"/>
</dbReference>
<keyword evidence="3" id="KW-0808">Transferase</keyword>
<dbReference type="GO" id="GO:0008170">
    <property type="term" value="F:N-methyltransferase activity"/>
    <property type="evidence" value="ECO:0007669"/>
    <property type="project" value="InterPro"/>
</dbReference>
<dbReference type="PRINTS" id="PR00508">
    <property type="entry name" value="S21N4MTFRASE"/>
</dbReference>
<sequence length="224" mass="23994">MVRPMTPYYEADGVTLFHGDCRDVDAWLDADALITDPPYGIAYRSGRPNPKGSPRVIESDTDTAARDAALDMWAAFGGAQAAVFGSWKIPRPAGTHTVLVWSKNTSGMGDLAQPFGPSHEEIYLLGRWSKPDGFKRRGSVIATTEHPQRTAELVAHPTPKPVGLMEVLVSATPDGASIADPFAGGGATLLAARNLGRKAIGVEIDERYCEVIANRLSQMCLGFA</sequence>
<dbReference type="Gene3D" id="3.40.50.150">
    <property type="entry name" value="Vaccinia Virus protein VP39"/>
    <property type="match status" value="1"/>
</dbReference>
<keyword evidence="2 5" id="KW-0489">Methyltransferase</keyword>
<dbReference type="InterPro" id="IPR029063">
    <property type="entry name" value="SAM-dependent_MTases_sf"/>
</dbReference>
<dbReference type="Proteomes" id="UP000516003">
    <property type="component" value="Segment"/>
</dbReference>
<evidence type="ECO:0000313" key="5">
    <source>
        <dbReference type="EMBL" id="QNL29835.1"/>
    </source>
</evidence>
<accession>A0A7G8ZZP6</accession>
<dbReference type="Pfam" id="PF01555">
    <property type="entry name" value="N6_N4_Mtase"/>
    <property type="match status" value="1"/>
</dbReference>
<dbReference type="PROSITE" id="PS00092">
    <property type="entry name" value="N6_MTASE"/>
    <property type="match status" value="1"/>
</dbReference>
<dbReference type="PANTHER" id="PTHR13370">
    <property type="entry name" value="RNA METHYLASE-RELATED"/>
    <property type="match status" value="1"/>
</dbReference>
<proteinExistence type="inferred from homology"/>
<evidence type="ECO:0000256" key="2">
    <source>
        <dbReference type="ARBA" id="ARBA00022603"/>
    </source>
</evidence>
<dbReference type="GO" id="GO:0009007">
    <property type="term" value="F:site-specific DNA-methyltransferase (adenine-specific) activity"/>
    <property type="evidence" value="ECO:0007669"/>
    <property type="project" value="TreeGrafter"/>
</dbReference>
<dbReference type="InterPro" id="IPR002052">
    <property type="entry name" value="DNA_methylase_N6_adenine_CS"/>
</dbReference>
<dbReference type="GO" id="GO:0032259">
    <property type="term" value="P:methylation"/>
    <property type="evidence" value="ECO:0007669"/>
    <property type="project" value="UniProtKB-KW"/>
</dbReference>
<dbReference type="EMBL" id="MT657330">
    <property type="protein sequence ID" value="QNL29835.1"/>
    <property type="molecule type" value="Genomic_DNA"/>
</dbReference>
<evidence type="ECO:0000313" key="6">
    <source>
        <dbReference type="Proteomes" id="UP000516003"/>
    </source>
</evidence>
<dbReference type="GO" id="GO:0003677">
    <property type="term" value="F:DNA binding"/>
    <property type="evidence" value="ECO:0007669"/>
    <property type="project" value="InterPro"/>
</dbReference>
<gene>
    <name evidence="5" type="primary">67</name>
    <name evidence="5" type="ORF">SEA_WEBSTER2_67</name>
</gene>
<evidence type="ECO:0000256" key="3">
    <source>
        <dbReference type="ARBA" id="ARBA00022679"/>
    </source>
</evidence>
<name>A0A7G8ZZP6_9CAUD</name>
<dbReference type="InterPro" id="IPR002941">
    <property type="entry name" value="DNA_methylase_N4/N6"/>
</dbReference>
<reference evidence="5 6" key="1">
    <citation type="submission" date="2020-06" db="EMBL/GenBank/DDBJ databases">
        <authorList>
            <person name="Kanak A."/>
            <person name="Lowe C."/>
            <person name="Perez G."/>
            <person name="Key J."/>
            <person name="Bennet M."/>
            <person name="Sanders O."/>
            <person name="Linares F."/>
            <person name="Campbell E."/>
            <person name="Berry T."/>
            <person name="Marx A."/>
            <person name="Kohn J."/>
            <person name="Molloy S.D."/>
            <person name="Garlena R.A."/>
            <person name="Russell D.A."/>
            <person name="Pope W.H."/>
            <person name="Jacobs-Sera D."/>
            <person name="Hatfull G.F."/>
        </authorList>
    </citation>
    <scope>NUCLEOTIDE SEQUENCE [LARGE SCALE GENOMIC DNA]</scope>
</reference>
<protein>
    <submittedName>
        <fullName evidence="5">DNA methylase</fullName>
    </submittedName>
</protein>
<evidence type="ECO:0000256" key="1">
    <source>
        <dbReference type="ARBA" id="ARBA00006594"/>
    </source>
</evidence>
<dbReference type="PANTHER" id="PTHR13370:SF3">
    <property type="entry name" value="TRNA (GUANINE(10)-N2)-METHYLTRANSFERASE HOMOLOG"/>
    <property type="match status" value="1"/>
</dbReference>